<name>A0A128EIV5_9BACT</name>
<feature type="transmembrane region" description="Helical" evidence="1">
    <location>
        <begin position="231"/>
        <end position="248"/>
    </location>
</feature>
<proteinExistence type="predicted"/>
<feature type="transmembrane region" description="Helical" evidence="1">
    <location>
        <begin position="202"/>
        <end position="219"/>
    </location>
</feature>
<feature type="transmembrane region" description="Helical" evidence="1">
    <location>
        <begin position="119"/>
        <end position="137"/>
    </location>
</feature>
<dbReference type="RefSeq" id="WP_075531823.1">
    <property type="nucleotide sequence ID" value="NZ_CP053844.1"/>
</dbReference>
<sequence>MSSRQKGFFLVALSVLFMSFESPIISKTTISDFNFVFYYGFFIFLSTLAVLVITKTSPKEYFKNPKALVLAACCMSASNIFFIIAVKLTGIATTVLILATSPIICALTSFLIEKKTTPKALFASAIAVFIGIFIILNDSQKELNAFGVIFAFLCVFTMALLFITFANLKDVNRYAQINLAGVFMFVIASFFCDFKVDLTSLLLVFLMGMFISPLARVFLAYGSVYLLTAEVGLLFILESILAPVWGYLFLGEVITQNTLIGGAIVLLSVVFYTISYKK</sequence>
<keyword evidence="4" id="KW-1185">Reference proteome</keyword>
<feature type="transmembrane region" description="Helical" evidence="1">
    <location>
        <begin position="67"/>
        <end position="85"/>
    </location>
</feature>
<dbReference type="InterPro" id="IPR037185">
    <property type="entry name" value="EmrE-like"/>
</dbReference>
<dbReference type="AlphaFoldDB" id="A0A128EIV5"/>
<dbReference type="GO" id="GO:0016020">
    <property type="term" value="C:membrane"/>
    <property type="evidence" value="ECO:0007669"/>
    <property type="project" value="InterPro"/>
</dbReference>
<feature type="transmembrane region" description="Helical" evidence="1">
    <location>
        <begin position="254"/>
        <end position="274"/>
    </location>
</feature>
<dbReference type="PANTHER" id="PTHR22911:SF76">
    <property type="entry name" value="EAMA DOMAIN-CONTAINING PROTEIN"/>
    <property type="match status" value="1"/>
</dbReference>
<feature type="transmembrane region" description="Helical" evidence="1">
    <location>
        <begin position="36"/>
        <end position="55"/>
    </location>
</feature>
<dbReference type="OrthoDB" id="9810239at2"/>
<feature type="domain" description="EamA" evidence="2">
    <location>
        <begin position="6"/>
        <end position="136"/>
    </location>
</feature>
<keyword evidence="1" id="KW-0812">Transmembrane</keyword>
<evidence type="ECO:0000313" key="4">
    <source>
        <dbReference type="Proteomes" id="UP000069632"/>
    </source>
</evidence>
<dbReference type="PANTHER" id="PTHR22911">
    <property type="entry name" value="ACYL-MALONYL CONDENSING ENZYME-RELATED"/>
    <property type="match status" value="1"/>
</dbReference>
<keyword evidence="1" id="KW-1133">Transmembrane helix</keyword>
<feature type="transmembrane region" description="Helical" evidence="1">
    <location>
        <begin position="177"/>
        <end position="196"/>
    </location>
</feature>
<keyword evidence="1" id="KW-0472">Membrane</keyword>
<feature type="transmembrane region" description="Helical" evidence="1">
    <location>
        <begin position="91"/>
        <end position="112"/>
    </location>
</feature>
<accession>A0A128EIV5</accession>
<reference evidence="3 4" key="1">
    <citation type="submission" date="2016-02" db="EMBL/GenBank/DDBJ databases">
        <authorList>
            <consortium name="Pathogen Informatics"/>
        </authorList>
    </citation>
    <scope>NUCLEOTIDE SEQUENCE [LARGE SCALE GENOMIC DNA]</scope>
    <source>
        <strain evidence="3 4">RC20</strain>
    </source>
</reference>
<feature type="transmembrane region" description="Helical" evidence="1">
    <location>
        <begin position="143"/>
        <end position="165"/>
    </location>
</feature>
<dbReference type="Pfam" id="PF00892">
    <property type="entry name" value="EamA"/>
    <property type="match status" value="1"/>
</dbReference>
<dbReference type="EMBL" id="FIZP01000011">
    <property type="protein sequence ID" value="CZE48790.1"/>
    <property type="molecule type" value="Genomic_DNA"/>
</dbReference>
<evidence type="ECO:0000259" key="2">
    <source>
        <dbReference type="Pfam" id="PF00892"/>
    </source>
</evidence>
<evidence type="ECO:0000256" key="1">
    <source>
        <dbReference type="SAM" id="Phobius"/>
    </source>
</evidence>
<dbReference type="SUPFAM" id="SSF103481">
    <property type="entry name" value="Multidrug resistance efflux transporter EmrE"/>
    <property type="match status" value="2"/>
</dbReference>
<dbReference type="Proteomes" id="UP000069632">
    <property type="component" value="Unassembled WGS sequence"/>
</dbReference>
<organism evidence="3 4">
    <name type="scientific">Campylobacter geochelonis</name>
    <dbReference type="NCBI Taxonomy" id="1780362"/>
    <lineage>
        <taxon>Bacteria</taxon>
        <taxon>Pseudomonadati</taxon>
        <taxon>Campylobacterota</taxon>
        <taxon>Epsilonproteobacteria</taxon>
        <taxon>Campylobacterales</taxon>
        <taxon>Campylobacteraceae</taxon>
        <taxon>Campylobacter</taxon>
    </lineage>
</organism>
<protein>
    <submittedName>
        <fullName evidence="3">Predicted permease, DMT superfamily</fullName>
    </submittedName>
</protein>
<gene>
    <name evidence="3" type="ORF">ERS672216_01595</name>
</gene>
<dbReference type="InterPro" id="IPR000620">
    <property type="entry name" value="EamA_dom"/>
</dbReference>
<evidence type="ECO:0000313" key="3">
    <source>
        <dbReference type="EMBL" id="CZE48790.1"/>
    </source>
</evidence>